<protein>
    <submittedName>
        <fullName evidence="1">Uncharacterized protein</fullName>
    </submittedName>
</protein>
<proteinExistence type="predicted"/>
<comment type="caution">
    <text evidence="1">The sequence shown here is derived from an EMBL/GenBank/DDBJ whole genome shotgun (WGS) entry which is preliminary data.</text>
</comment>
<organism evidence="1 2">
    <name type="scientific">Intoshia linei</name>
    <dbReference type="NCBI Taxonomy" id="1819745"/>
    <lineage>
        <taxon>Eukaryota</taxon>
        <taxon>Metazoa</taxon>
        <taxon>Spiralia</taxon>
        <taxon>Lophotrochozoa</taxon>
        <taxon>Mesozoa</taxon>
        <taxon>Orthonectida</taxon>
        <taxon>Rhopaluridae</taxon>
        <taxon>Intoshia</taxon>
    </lineage>
</organism>
<name>A0A177AUG5_9BILA</name>
<accession>A0A177AUG5</accession>
<sequence>MIRMDDKFIRINLIQQVTAIFQTYQLQKGRSKSVHPNEYKCSRNYSSYDCITTKLEYGSKLNINDATLKFFDDGMSYNYTTIKAHPSGGKTCKLWKVTVLGANNLDKRIVVENMMNYTFINRSHNFQKMKLLLTEIMKHAFHSIIIIVELSCNHSFLFVKRLCYKLSSLYNGHVPKIIVGRDSNKNNLKFIINDCYQLAVQYNVTQYKCKYIHVCDTKQNTIDSLLVGIIYQCRISKVRNIEKIKKKFMYPIKLKIQSISYKIGDIYRIFAYSSIKRKLMNERNVKYVTN</sequence>
<gene>
    <name evidence="1" type="ORF">A3Q56_06807</name>
</gene>
<dbReference type="Proteomes" id="UP000078046">
    <property type="component" value="Unassembled WGS sequence"/>
</dbReference>
<dbReference type="AlphaFoldDB" id="A0A177AUG5"/>
<keyword evidence="2" id="KW-1185">Reference proteome</keyword>
<evidence type="ECO:0000313" key="1">
    <source>
        <dbReference type="EMBL" id="OAF65470.1"/>
    </source>
</evidence>
<reference evidence="1 2" key="1">
    <citation type="submission" date="2016-04" db="EMBL/GenBank/DDBJ databases">
        <title>The genome of Intoshia linei affirms orthonectids as highly simplified spiralians.</title>
        <authorList>
            <person name="Mikhailov K.V."/>
            <person name="Slusarev G.S."/>
            <person name="Nikitin M.A."/>
            <person name="Logacheva M.D."/>
            <person name="Penin A."/>
            <person name="Aleoshin V."/>
            <person name="Panchin Y.V."/>
        </authorList>
    </citation>
    <scope>NUCLEOTIDE SEQUENCE [LARGE SCALE GENOMIC DNA]</scope>
    <source>
        <strain evidence="1">Intl2013</strain>
        <tissue evidence="1">Whole animal</tissue>
    </source>
</reference>
<dbReference type="EMBL" id="LWCA01001277">
    <property type="protein sequence ID" value="OAF65470.1"/>
    <property type="molecule type" value="Genomic_DNA"/>
</dbReference>
<evidence type="ECO:0000313" key="2">
    <source>
        <dbReference type="Proteomes" id="UP000078046"/>
    </source>
</evidence>